<protein>
    <submittedName>
        <fullName evidence="1">Abortive phage resistance protein</fullName>
    </submittedName>
</protein>
<proteinExistence type="predicted"/>
<gene>
    <name evidence="1" type="ORF">DHW61_00255</name>
</gene>
<dbReference type="EMBL" id="DPVV01000011">
    <property type="protein sequence ID" value="HCL00852.1"/>
    <property type="molecule type" value="Genomic_DNA"/>
</dbReference>
<accession>A0A3D2X151</accession>
<evidence type="ECO:0000313" key="1">
    <source>
        <dbReference type="EMBL" id="HCL00852.1"/>
    </source>
</evidence>
<organism evidence="1 2">
    <name type="scientific">Lachnoclostridium phytofermentans</name>
    <dbReference type="NCBI Taxonomy" id="66219"/>
    <lineage>
        <taxon>Bacteria</taxon>
        <taxon>Bacillati</taxon>
        <taxon>Bacillota</taxon>
        <taxon>Clostridia</taxon>
        <taxon>Lachnospirales</taxon>
        <taxon>Lachnospiraceae</taxon>
    </lineage>
</organism>
<dbReference type="InterPro" id="IPR027417">
    <property type="entry name" value="P-loop_NTPase"/>
</dbReference>
<dbReference type="Proteomes" id="UP000262969">
    <property type="component" value="Unassembled WGS sequence"/>
</dbReference>
<name>A0A3D2X151_9FIRM</name>
<dbReference type="AlphaFoldDB" id="A0A3D2X151"/>
<comment type="caution">
    <text evidence="1">The sequence shown here is derived from an EMBL/GenBank/DDBJ whole genome shotgun (WGS) entry which is preliminary data.</text>
</comment>
<dbReference type="Gene3D" id="3.40.50.300">
    <property type="entry name" value="P-loop containing nucleotide triphosphate hydrolases"/>
    <property type="match status" value="1"/>
</dbReference>
<sequence>NGISYLFSKEILSETKSNNTEFHTIIHLLNYYATYQLHIISNVQSGVINANIALPFSFVLEDKKSVSMLYGSLKLNGTSLLPKDLTPAIQQKIELVNVVLGELVPGLSIRLVELEEQIGENGEKLIETQLLARRGENEILLQYESDGIKKLISILYTVILGFRDASVTVAIDELDSGIFEFLLGEILQMFEESGQGQLIFTSHNLRPLEVLNKKNILFTTTNEKHRYIRFKNVRANQNLRDFYFHDIVLGGQKECIYERTNPYVIRRAFKMAGDSDAK</sequence>
<feature type="non-terminal residue" evidence="1">
    <location>
        <position position="1"/>
    </location>
</feature>
<reference evidence="1 2" key="1">
    <citation type="journal article" date="2018" name="Nat. Biotechnol.">
        <title>A standardized bacterial taxonomy based on genome phylogeny substantially revises the tree of life.</title>
        <authorList>
            <person name="Parks D.H."/>
            <person name="Chuvochina M."/>
            <person name="Waite D.W."/>
            <person name="Rinke C."/>
            <person name="Skarshewski A."/>
            <person name="Chaumeil P.A."/>
            <person name="Hugenholtz P."/>
        </authorList>
    </citation>
    <scope>NUCLEOTIDE SEQUENCE [LARGE SCALE GENOMIC DNA]</scope>
    <source>
        <strain evidence="1">UBA11728</strain>
    </source>
</reference>
<evidence type="ECO:0000313" key="2">
    <source>
        <dbReference type="Proteomes" id="UP000262969"/>
    </source>
</evidence>